<reference evidence="5" key="1">
    <citation type="submission" date="2021-01" db="EMBL/GenBank/DDBJ databases">
        <authorList>
            <person name="Corre E."/>
            <person name="Pelletier E."/>
            <person name="Niang G."/>
            <person name="Scheremetjew M."/>
            <person name="Finn R."/>
            <person name="Kale V."/>
            <person name="Holt S."/>
            <person name="Cochrane G."/>
            <person name="Meng A."/>
            <person name="Brown T."/>
            <person name="Cohen L."/>
        </authorList>
    </citation>
    <scope>NUCLEOTIDE SEQUENCE</scope>
    <source>
        <strain evidence="5">CCMP2877</strain>
    </source>
</reference>
<dbReference type="InterPro" id="IPR011992">
    <property type="entry name" value="EF-hand-dom_pair"/>
</dbReference>
<keyword evidence="2" id="KW-0677">Repeat</keyword>
<keyword evidence="1" id="KW-0479">Metal-binding</keyword>
<sequence>MNERRQEFVRMAYAKLDSTGDGIVTIDDIRHTYDVSQHPGVVDGTVTPDEALATFLEQFDTQEKDGIVTIEEFMDYYKNVSASIDGDDHFELMMRNAWHISGGEGWCANTSNKRVLVTHRDGRQTVEEVKNDLGVRPGDVDGYRQRLRDQGFGDEIQIDIKGGIEDDEKPARRSRGVRGSRPRGRRQA</sequence>
<gene>
    <name evidence="5" type="ORF">PPAR1163_LOCUS4448</name>
</gene>
<evidence type="ECO:0000256" key="4">
    <source>
        <dbReference type="SAM" id="MobiDB-lite"/>
    </source>
</evidence>
<evidence type="ECO:0000256" key="2">
    <source>
        <dbReference type="ARBA" id="ARBA00022737"/>
    </source>
</evidence>
<dbReference type="AlphaFoldDB" id="A0A7S1TTK5"/>
<dbReference type="GO" id="GO:0046872">
    <property type="term" value="F:metal ion binding"/>
    <property type="evidence" value="ECO:0007669"/>
    <property type="project" value="UniProtKB-KW"/>
</dbReference>
<evidence type="ECO:0000313" key="5">
    <source>
        <dbReference type="EMBL" id="CAD9246096.1"/>
    </source>
</evidence>
<organism evidence="5">
    <name type="scientific">Phaeomonas parva</name>
    <dbReference type="NCBI Taxonomy" id="124430"/>
    <lineage>
        <taxon>Eukaryota</taxon>
        <taxon>Sar</taxon>
        <taxon>Stramenopiles</taxon>
        <taxon>Ochrophyta</taxon>
        <taxon>Pinguiophyceae</taxon>
        <taxon>Pinguiochrysidales</taxon>
        <taxon>Pinguiochrysidaceae</taxon>
        <taxon>Phaeomonas</taxon>
    </lineage>
</organism>
<feature type="compositionally biased region" description="Basic residues" evidence="4">
    <location>
        <begin position="172"/>
        <end position="188"/>
    </location>
</feature>
<dbReference type="Gene3D" id="1.10.238.10">
    <property type="entry name" value="EF-hand"/>
    <property type="match status" value="1"/>
</dbReference>
<accession>A0A7S1TTK5</accession>
<dbReference type="InterPro" id="IPR051581">
    <property type="entry name" value="Ca-bind"/>
</dbReference>
<keyword evidence="3" id="KW-0106">Calcium</keyword>
<evidence type="ECO:0000256" key="3">
    <source>
        <dbReference type="ARBA" id="ARBA00022837"/>
    </source>
</evidence>
<name>A0A7S1TTK5_9STRA</name>
<dbReference type="PANTHER" id="PTHR34524:SF6">
    <property type="entry name" value="CALCYPHOSINE LIKE"/>
    <property type="match status" value="1"/>
</dbReference>
<evidence type="ECO:0000256" key="1">
    <source>
        <dbReference type="ARBA" id="ARBA00022723"/>
    </source>
</evidence>
<dbReference type="PANTHER" id="PTHR34524">
    <property type="entry name" value="CALCYPHOSIN"/>
    <property type="match status" value="1"/>
</dbReference>
<feature type="region of interest" description="Disordered" evidence="4">
    <location>
        <begin position="158"/>
        <end position="188"/>
    </location>
</feature>
<dbReference type="SUPFAM" id="SSF47473">
    <property type="entry name" value="EF-hand"/>
    <property type="match status" value="1"/>
</dbReference>
<dbReference type="EMBL" id="HBGJ01007133">
    <property type="protein sequence ID" value="CAD9246096.1"/>
    <property type="molecule type" value="Transcribed_RNA"/>
</dbReference>
<protein>
    <submittedName>
        <fullName evidence="5">Uncharacterized protein</fullName>
    </submittedName>
</protein>
<proteinExistence type="predicted"/>